<keyword evidence="1" id="KW-0863">Zinc-finger</keyword>
<feature type="region of interest" description="Disordered" evidence="2">
    <location>
        <begin position="128"/>
        <end position="194"/>
    </location>
</feature>
<dbReference type="InterPro" id="IPR000477">
    <property type="entry name" value="RT_dom"/>
</dbReference>
<dbReference type="AlphaFoldDB" id="A0AAW2XVD1"/>
<feature type="compositionally biased region" description="Basic and acidic residues" evidence="2">
    <location>
        <begin position="1"/>
        <end position="11"/>
    </location>
</feature>
<dbReference type="PANTHER" id="PTHR15503">
    <property type="entry name" value="LDOC1 RELATED"/>
    <property type="match status" value="1"/>
</dbReference>
<dbReference type="InterPro" id="IPR001878">
    <property type="entry name" value="Znf_CCHC"/>
</dbReference>
<dbReference type="Gene3D" id="2.40.70.10">
    <property type="entry name" value="Acid Proteases"/>
    <property type="match status" value="1"/>
</dbReference>
<dbReference type="Gene3D" id="3.10.10.10">
    <property type="entry name" value="HIV Type 1 Reverse Transcriptase, subunit A, domain 1"/>
    <property type="match status" value="1"/>
</dbReference>
<proteinExistence type="predicted"/>
<protein>
    <submittedName>
        <fullName evidence="4">Transposon Ty3-G Gag-Pol polyprotein</fullName>
    </submittedName>
</protein>
<dbReference type="GO" id="GO:0008270">
    <property type="term" value="F:zinc ion binding"/>
    <property type="evidence" value="ECO:0007669"/>
    <property type="project" value="UniProtKB-KW"/>
</dbReference>
<feature type="region of interest" description="Disordered" evidence="2">
    <location>
        <begin position="1"/>
        <end position="61"/>
    </location>
</feature>
<organism evidence="4">
    <name type="scientific">Sesamum latifolium</name>
    <dbReference type="NCBI Taxonomy" id="2727402"/>
    <lineage>
        <taxon>Eukaryota</taxon>
        <taxon>Viridiplantae</taxon>
        <taxon>Streptophyta</taxon>
        <taxon>Embryophyta</taxon>
        <taxon>Tracheophyta</taxon>
        <taxon>Spermatophyta</taxon>
        <taxon>Magnoliopsida</taxon>
        <taxon>eudicotyledons</taxon>
        <taxon>Gunneridae</taxon>
        <taxon>Pentapetalae</taxon>
        <taxon>asterids</taxon>
        <taxon>lamiids</taxon>
        <taxon>Lamiales</taxon>
        <taxon>Pedaliaceae</taxon>
        <taxon>Sesamum</taxon>
    </lineage>
</organism>
<evidence type="ECO:0000313" key="4">
    <source>
        <dbReference type="EMBL" id="KAL0455715.1"/>
    </source>
</evidence>
<dbReference type="InterPro" id="IPR021109">
    <property type="entry name" value="Peptidase_aspartic_dom_sf"/>
</dbReference>
<reference evidence="4" key="2">
    <citation type="journal article" date="2024" name="Plant">
        <title>Genomic evolution and insights into agronomic trait innovations of Sesamum species.</title>
        <authorList>
            <person name="Miao H."/>
            <person name="Wang L."/>
            <person name="Qu L."/>
            <person name="Liu H."/>
            <person name="Sun Y."/>
            <person name="Le M."/>
            <person name="Wang Q."/>
            <person name="Wei S."/>
            <person name="Zheng Y."/>
            <person name="Lin W."/>
            <person name="Duan Y."/>
            <person name="Cao H."/>
            <person name="Xiong S."/>
            <person name="Wang X."/>
            <person name="Wei L."/>
            <person name="Li C."/>
            <person name="Ma Q."/>
            <person name="Ju M."/>
            <person name="Zhao R."/>
            <person name="Li G."/>
            <person name="Mu C."/>
            <person name="Tian Q."/>
            <person name="Mei H."/>
            <person name="Zhang T."/>
            <person name="Gao T."/>
            <person name="Zhang H."/>
        </authorList>
    </citation>
    <scope>NUCLEOTIDE SEQUENCE</scope>
    <source>
        <strain evidence="4">KEN1</strain>
    </source>
</reference>
<dbReference type="InterPro" id="IPR043128">
    <property type="entry name" value="Rev_trsase/Diguanyl_cyclase"/>
</dbReference>
<dbReference type="InterPro" id="IPR043502">
    <property type="entry name" value="DNA/RNA_pol_sf"/>
</dbReference>
<sequence>MEEVVIEEKKKRGEKRKLAYAVGESSRSTKRGTGRSFSAGGGNFSHGGPTFRGNNGPRFSGPVGLNRGSIEGSSFTMPSIGSGRGAGQSYNRGPAFAPSCSTCGRRHLGQCWGPDATPRICYNCGGRGHISRDRPSQTPSLGGSASRGAASQSNIGSSGRGAERGRGRGRGTGNRDGDHTIGGGMRGSGAQVNQGRTQARIYNLTSEEAPASNDVISGTILLFNVEAYVLIDPGSTHSYISSELASKIPVMNLKEFDVILGMDWLPQHRVVVDCYKQEVMIESSSQPKVVFMGERQVVPICVISAMEARQLMLEGCEAYLAHVIDAEKVNPTLEEIPVVRDFSKVFPDDLPGLPPHREVDFMIETLPGVAPISISPYRMAPVELQELKKQIKELLEKRFIRPSTSPWGAPVLFVKKKDGSMRLCVDYRQLNRVTVKNKYPLPRIDDLLDQLKGATTFSKINLRSGYWQLRIAEKDIPKNSFPYLLWSL</sequence>
<accession>A0AAW2XVD1</accession>
<dbReference type="GO" id="GO:0003676">
    <property type="term" value="F:nucleic acid binding"/>
    <property type="evidence" value="ECO:0007669"/>
    <property type="project" value="InterPro"/>
</dbReference>
<dbReference type="InterPro" id="IPR032567">
    <property type="entry name" value="RTL1-rel"/>
</dbReference>
<evidence type="ECO:0000256" key="2">
    <source>
        <dbReference type="SAM" id="MobiDB-lite"/>
    </source>
</evidence>
<evidence type="ECO:0000256" key="1">
    <source>
        <dbReference type="PROSITE-ProRule" id="PRU00047"/>
    </source>
</evidence>
<dbReference type="EMBL" id="JACGWN010000003">
    <property type="protein sequence ID" value="KAL0455715.1"/>
    <property type="molecule type" value="Genomic_DNA"/>
</dbReference>
<dbReference type="Pfam" id="PF08284">
    <property type="entry name" value="RVP_2"/>
    <property type="match status" value="2"/>
</dbReference>
<reference evidence="4" key="1">
    <citation type="submission" date="2020-06" db="EMBL/GenBank/DDBJ databases">
        <authorList>
            <person name="Li T."/>
            <person name="Hu X."/>
            <person name="Zhang T."/>
            <person name="Song X."/>
            <person name="Zhang H."/>
            <person name="Dai N."/>
            <person name="Sheng W."/>
            <person name="Hou X."/>
            <person name="Wei L."/>
        </authorList>
    </citation>
    <scope>NUCLEOTIDE SEQUENCE</scope>
    <source>
        <strain evidence="4">KEN1</strain>
        <tissue evidence="4">Leaf</tissue>
    </source>
</reference>
<keyword evidence="1" id="KW-0862">Zinc</keyword>
<keyword evidence="1" id="KW-0479">Metal-binding</keyword>
<dbReference type="CDD" id="cd01647">
    <property type="entry name" value="RT_LTR"/>
    <property type="match status" value="1"/>
</dbReference>
<dbReference type="Gene3D" id="3.30.70.270">
    <property type="match status" value="1"/>
</dbReference>
<dbReference type="Pfam" id="PF00098">
    <property type="entry name" value="zf-CCHC"/>
    <property type="match status" value="1"/>
</dbReference>
<dbReference type="CDD" id="cd00303">
    <property type="entry name" value="retropepsin_like"/>
    <property type="match status" value="1"/>
</dbReference>
<name>A0AAW2XVD1_9LAMI</name>
<dbReference type="SUPFAM" id="SSF56672">
    <property type="entry name" value="DNA/RNA polymerases"/>
    <property type="match status" value="1"/>
</dbReference>
<dbReference type="Pfam" id="PF00078">
    <property type="entry name" value="RVT_1"/>
    <property type="match status" value="1"/>
</dbReference>
<feature type="domain" description="CCHC-type" evidence="3">
    <location>
        <begin position="121"/>
        <end position="136"/>
    </location>
</feature>
<gene>
    <name evidence="4" type="ORF">Slati_0910700</name>
</gene>
<feature type="compositionally biased region" description="Low complexity" evidence="2">
    <location>
        <begin position="140"/>
        <end position="157"/>
    </location>
</feature>
<dbReference type="PROSITE" id="PS50158">
    <property type="entry name" value="ZF_CCHC"/>
    <property type="match status" value="1"/>
</dbReference>
<evidence type="ECO:0000259" key="3">
    <source>
        <dbReference type="PROSITE" id="PS50158"/>
    </source>
</evidence>
<dbReference type="PANTHER" id="PTHR15503:SF45">
    <property type="entry name" value="RNA-DIRECTED DNA POLYMERASE HOMOLOG"/>
    <property type="match status" value="1"/>
</dbReference>
<comment type="caution">
    <text evidence="4">The sequence shown here is derived from an EMBL/GenBank/DDBJ whole genome shotgun (WGS) entry which is preliminary data.</text>
</comment>